<sequence length="292" mass="31872">MNMLDHKAMQKRMKRRFRIDVLQRLLFVLATVASLLILLLLIYQIVKQGISYIDFGFVTHFSSRRPEDAGIAAALWGTIALMSIVTPVSLLLGVGTALYLEEYAPRTAFTRFVELNIHTLAGVPSIVFGLLGLTVFVYGMGLGQSLLAGGLTMSLLVLPTIVVASQEALRSVSRSLQEASYALGATKWRTLRSVVIPAAFPGILTGCILSLSRAVGEAAPLLVIGALAFIHYIPVNPLEGFTVLPIQIFNWMSRPQEEFHSVAAAGILVLLALLLAMNAIAVLLRNRKQKRY</sequence>
<comment type="similarity">
    <text evidence="2 8">Belongs to the binding-protein-dependent transport system permease family. CysTW subfamily.</text>
</comment>
<keyword evidence="11" id="KW-1185">Reference proteome</keyword>
<evidence type="ECO:0000256" key="2">
    <source>
        <dbReference type="ARBA" id="ARBA00007069"/>
    </source>
</evidence>
<dbReference type="CDD" id="cd06261">
    <property type="entry name" value="TM_PBP2"/>
    <property type="match status" value="1"/>
</dbReference>
<feature type="domain" description="ABC transmembrane type-1" evidence="9">
    <location>
        <begin position="75"/>
        <end position="281"/>
    </location>
</feature>
<protein>
    <recommendedName>
        <fullName evidence="8">Phosphate transport system permease protein PstA</fullName>
    </recommendedName>
</protein>
<dbReference type="InterPro" id="IPR035906">
    <property type="entry name" value="MetI-like_sf"/>
</dbReference>
<name>A0ABV5WP32_9BACI</name>
<evidence type="ECO:0000313" key="11">
    <source>
        <dbReference type="Proteomes" id="UP001589609"/>
    </source>
</evidence>
<comment type="caution">
    <text evidence="10">The sequence shown here is derived from an EMBL/GenBank/DDBJ whole genome shotgun (WGS) entry which is preliminary data.</text>
</comment>
<dbReference type="Proteomes" id="UP001589609">
    <property type="component" value="Unassembled WGS sequence"/>
</dbReference>
<feature type="transmembrane region" description="Helical" evidence="8">
    <location>
        <begin position="21"/>
        <end position="46"/>
    </location>
</feature>
<feature type="transmembrane region" description="Helical" evidence="8">
    <location>
        <begin position="259"/>
        <end position="284"/>
    </location>
</feature>
<dbReference type="Gene3D" id="1.10.3720.10">
    <property type="entry name" value="MetI-like"/>
    <property type="match status" value="1"/>
</dbReference>
<comment type="subcellular location">
    <subcellularLocation>
        <location evidence="1 8">Cell membrane</location>
        <topology evidence="1 8">Multi-pass membrane protein</topology>
    </subcellularLocation>
</comment>
<evidence type="ECO:0000259" key="9">
    <source>
        <dbReference type="PROSITE" id="PS50928"/>
    </source>
</evidence>
<dbReference type="InterPro" id="IPR005672">
    <property type="entry name" value="Phosphate_PstA"/>
</dbReference>
<dbReference type="PANTHER" id="PTHR43470:SF5">
    <property type="entry name" value="PHOSPHATE TRANSPORT SYSTEM PERMEASE PROTEIN PSTA"/>
    <property type="match status" value="1"/>
</dbReference>
<evidence type="ECO:0000256" key="4">
    <source>
        <dbReference type="ARBA" id="ARBA00022475"/>
    </source>
</evidence>
<gene>
    <name evidence="10" type="primary">pstA</name>
    <name evidence="10" type="ORF">ACFFMS_26725</name>
</gene>
<dbReference type="NCBIfam" id="TIGR00974">
    <property type="entry name" value="3a0107s02c"/>
    <property type="match status" value="1"/>
</dbReference>
<organism evidence="10 11">
    <name type="scientific">Ectobacillus funiculus</name>
    <dbReference type="NCBI Taxonomy" id="137993"/>
    <lineage>
        <taxon>Bacteria</taxon>
        <taxon>Bacillati</taxon>
        <taxon>Bacillota</taxon>
        <taxon>Bacilli</taxon>
        <taxon>Bacillales</taxon>
        <taxon>Bacillaceae</taxon>
        <taxon>Ectobacillus</taxon>
    </lineage>
</organism>
<dbReference type="InterPro" id="IPR000515">
    <property type="entry name" value="MetI-like"/>
</dbReference>
<evidence type="ECO:0000256" key="3">
    <source>
        <dbReference type="ARBA" id="ARBA00022448"/>
    </source>
</evidence>
<dbReference type="RefSeq" id="WP_342044897.1">
    <property type="nucleotide sequence ID" value="NZ_JAPCYI010000001.1"/>
</dbReference>
<reference evidence="10 11" key="1">
    <citation type="submission" date="2024-09" db="EMBL/GenBank/DDBJ databases">
        <authorList>
            <person name="Sun Q."/>
            <person name="Mori K."/>
        </authorList>
    </citation>
    <scope>NUCLEOTIDE SEQUENCE [LARGE SCALE GENOMIC DNA]</scope>
    <source>
        <strain evidence="10 11">JCM 11201</strain>
    </source>
</reference>
<evidence type="ECO:0000313" key="10">
    <source>
        <dbReference type="EMBL" id="MFB9761826.1"/>
    </source>
</evidence>
<evidence type="ECO:0000256" key="8">
    <source>
        <dbReference type="RuleBase" id="RU363043"/>
    </source>
</evidence>
<evidence type="ECO:0000256" key="5">
    <source>
        <dbReference type="ARBA" id="ARBA00022692"/>
    </source>
</evidence>
<comment type="caution">
    <text evidence="8">Lacks conserved residue(s) required for the propagation of feature annotation.</text>
</comment>
<dbReference type="EMBL" id="JBHMAF010000196">
    <property type="protein sequence ID" value="MFB9761826.1"/>
    <property type="molecule type" value="Genomic_DNA"/>
</dbReference>
<accession>A0ABV5WP32</accession>
<evidence type="ECO:0000256" key="7">
    <source>
        <dbReference type="ARBA" id="ARBA00023136"/>
    </source>
</evidence>
<feature type="transmembrane region" description="Helical" evidence="8">
    <location>
        <begin position="120"/>
        <end position="140"/>
    </location>
</feature>
<keyword evidence="7 8" id="KW-0472">Membrane</keyword>
<keyword evidence="4 8" id="KW-1003">Cell membrane</keyword>
<keyword evidence="6 8" id="KW-1133">Transmembrane helix</keyword>
<feature type="transmembrane region" description="Helical" evidence="8">
    <location>
        <begin position="73"/>
        <end position="100"/>
    </location>
</feature>
<evidence type="ECO:0000256" key="1">
    <source>
        <dbReference type="ARBA" id="ARBA00004651"/>
    </source>
</evidence>
<dbReference type="PROSITE" id="PS50928">
    <property type="entry name" value="ABC_TM1"/>
    <property type="match status" value="1"/>
</dbReference>
<evidence type="ECO:0000256" key="6">
    <source>
        <dbReference type="ARBA" id="ARBA00022989"/>
    </source>
</evidence>
<feature type="transmembrane region" description="Helical" evidence="8">
    <location>
        <begin position="146"/>
        <end position="164"/>
    </location>
</feature>
<proteinExistence type="inferred from homology"/>
<dbReference type="SUPFAM" id="SSF161098">
    <property type="entry name" value="MetI-like"/>
    <property type="match status" value="1"/>
</dbReference>
<dbReference type="Pfam" id="PF00528">
    <property type="entry name" value="BPD_transp_1"/>
    <property type="match status" value="1"/>
</dbReference>
<keyword evidence="5 8" id="KW-0812">Transmembrane</keyword>
<dbReference type="PANTHER" id="PTHR43470">
    <property type="entry name" value="PHOSPHATE TRANSPORT SYSTEM PERMEASE PROTEIN PSTA-RELATED"/>
    <property type="match status" value="1"/>
</dbReference>
<keyword evidence="3" id="KW-0813">Transport</keyword>